<evidence type="ECO:0000313" key="6">
    <source>
        <dbReference type="EMBL" id="WMW80473.1"/>
    </source>
</evidence>
<dbReference type="PANTHER" id="PTHR42887">
    <property type="entry name" value="OS12G0638800 PROTEIN"/>
    <property type="match status" value="1"/>
</dbReference>
<sequence>MPNKPLAIVIGAGPAGLMAAERLALGGFDVEVFDAMPSAGRKFLLAGKSGMNLTHAENLESFLGRFGHASPSLERALKLFPPAAIRDWAQGLGVETFVGSSGRVFPTDMKAAPLLRAWLHRLRQSGVRFFMRHRWLGFSQYRTYRFQTADGEIEKEAAIAVLALGGASWARLGSDGRWFDYFDRSQITLHPFKPSNCGFECKWSEHFSSKFSGSPLTKVGLQIRTVKEHDEYRIGQFVVSEHGVEGSLIYAFSADIRDLIERDGKATIELDLTPDRSEERILSELNSGRGARSWSSFLRSKLSLHPVHIGLLYEALEKDQMQDVEVLASTIKRLPLILDRARPIDEAISSAGGLCFSELDSDLMMKHFPSVYCAGEMLDWEAPTGGYLLSACLATGYLAGEAGCAFLQNSFAGMMNEGQDV</sequence>
<dbReference type="Gene3D" id="2.40.30.10">
    <property type="entry name" value="Translation factors"/>
    <property type="match status" value="1"/>
</dbReference>
<dbReference type="Pfam" id="PF22780">
    <property type="entry name" value="HI0933_like_1st"/>
    <property type="match status" value="1"/>
</dbReference>
<evidence type="ECO:0000313" key="7">
    <source>
        <dbReference type="Proteomes" id="UP001181355"/>
    </source>
</evidence>
<keyword evidence="2" id="KW-0285">Flavoprotein</keyword>
<dbReference type="NCBIfam" id="TIGR00275">
    <property type="entry name" value="aminoacetone oxidase family FAD-binding enzyme"/>
    <property type="match status" value="1"/>
</dbReference>
<accession>A0ABY9RI06</accession>
<dbReference type="SUPFAM" id="SSF160996">
    <property type="entry name" value="HI0933 insert domain-like"/>
    <property type="match status" value="1"/>
</dbReference>
<evidence type="ECO:0000256" key="1">
    <source>
        <dbReference type="ARBA" id="ARBA00001974"/>
    </source>
</evidence>
<dbReference type="Proteomes" id="UP001181355">
    <property type="component" value="Chromosome"/>
</dbReference>
<dbReference type="NCBIfam" id="TIGR03862">
    <property type="entry name" value="flavo_PP4765"/>
    <property type="match status" value="1"/>
</dbReference>
<dbReference type="Gene3D" id="3.50.50.60">
    <property type="entry name" value="FAD/NAD(P)-binding domain"/>
    <property type="match status" value="1"/>
</dbReference>
<dbReference type="InterPro" id="IPR023166">
    <property type="entry name" value="BaiN-like_dom_sf"/>
</dbReference>
<evidence type="ECO:0000256" key="3">
    <source>
        <dbReference type="ARBA" id="ARBA00022827"/>
    </source>
</evidence>
<dbReference type="InterPro" id="IPR057661">
    <property type="entry name" value="RsdA/BaiN/AoA(So)_Rossmann"/>
</dbReference>
<feature type="domain" description="RsdA/BaiN/AoA(So)-like insert" evidence="5">
    <location>
        <begin position="193"/>
        <end position="349"/>
    </location>
</feature>
<dbReference type="InterPro" id="IPR022460">
    <property type="entry name" value="Flavoprotein_PP4765"/>
</dbReference>
<comment type="cofactor">
    <cofactor evidence="1">
        <name>FAD</name>
        <dbReference type="ChEBI" id="CHEBI:57692"/>
    </cofactor>
</comment>
<dbReference type="EMBL" id="CP133720">
    <property type="protein sequence ID" value="WMW80473.1"/>
    <property type="molecule type" value="Genomic_DNA"/>
</dbReference>
<dbReference type="InterPro" id="IPR055178">
    <property type="entry name" value="RsdA/BaiN/AoA(So)-like_dom"/>
</dbReference>
<evidence type="ECO:0000256" key="2">
    <source>
        <dbReference type="ARBA" id="ARBA00022630"/>
    </source>
</evidence>
<dbReference type="Pfam" id="PF03486">
    <property type="entry name" value="HI0933_like"/>
    <property type="match status" value="1"/>
</dbReference>
<name>A0ABY9RI06_9BURK</name>
<evidence type="ECO:0000259" key="5">
    <source>
        <dbReference type="Pfam" id="PF22780"/>
    </source>
</evidence>
<dbReference type="SUPFAM" id="SSF51905">
    <property type="entry name" value="FAD/NAD(P)-binding domain"/>
    <property type="match status" value="1"/>
</dbReference>
<feature type="domain" description="RsdA/BaiN/AoA(So)-like Rossmann fold-like" evidence="4">
    <location>
        <begin position="7"/>
        <end position="401"/>
    </location>
</feature>
<keyword evidence="7" id="KW-1185">Reference proteome</keyword>
<organism evidence="6 7">
    <name type="scientific">Undibacterium cyanobacteriorum</name>
    <dbReference type="NCBI Taxonomy" id="3073561"/>
    <lineage>
        <taxon>Bacteria</taxon>
        <taxon>Pseudomonadati</taxon>
        <taxon>Pseudomonadota</taxon>
        <taxon>Betaproteobacteria</taxon>
        <taxon>Burkholderiales</taxon>
        <taxon>Oxalobacteraceae</taxon>
        <taxon>Undibacterium</taxon>
    </lineage>
</organism>
<dbReference type="PANTHER" id="PTHR42887:SF1">
    <property type="entry name" value="BLR3961 PROTEIN"/>
    <property type="match status" value="1"/>
</dbReference>
<dbReference type="Gene3D" id="1.10.8.260">
    <property type="entry name" value="HI0933 insert domain-like"/>
    <property type="match status" value="1"/>
</dbReference>
<dbReference type="InterPro" id="IPR004792">
    <property type="entry name" value="BaiN-like"/>
</dbReference>
<proteinExistence type="predicted"/>
<evidence type="ECO:0000259" key="4">
    <source>
        <dbReference type="Pfam" id="PF03486"/>
    </source>
</evidence>
<gene>
    <name evidence="6" type="ORF">RF679_17785</name>
</gene>
<dbReference type="InterPro" id="IPR036188">
    <property type="entry name" value="FAD/NAD-bd_sf"/>
</dbReference>
<protein>
    <submittedName>
        <fullName evidence="6">TIGR03862 family flavoprotein</fullName>
    </submittedName>
</protein>
<keyword evidence="3" id="KW-0274">FAD</keyword>
<reference evidence="6" key="1">
    <citation type="submission" date="2023-09" db="EMBL/GenBank/DDBJ databases">
        <title>Undibacterium sp. 20NA77.5 isolated from freshwater.</title>
        <authorList>
            <person name="Le V."/>
            <person name="Ko S.-R."/>
            <person name="Ahn C.-Y."/>
            <person name="Oh H.-M."/>
        </authorList>
    </citation>
    <scope>NUCLEOTIDE SEQUENCE</scope>
    <source>
        <strain evidence="6">20NA77.5</strain>
    </source>
</reference>